<keyword evidence="3" id="KW-0645">Protease</keyword>
<evidence type="ECO:0000256" key="1">
    <source>
        <dbReference type="SAM" id="Phobius"/>
    </source>
</evidence>
<dbReference type="GO" id="GO:0080120">
    <property type="term" value="P:CAAX-box protein maturation"/>
    <property type="evidence" value="ECO:0007669"/>
    <property type="project" value="UniProtKB-ARBA"/>
</dbReference>
<dbReference type="RefSeq" id="WP_074897857.1">
    <property type="nucleotide sequence ID" value="NZ_CP031252.1"/>
</dbReference>
<feature type="transmembrane region" description="Helical" evidence="1">
    <location>
        <begin position="42"/>
        <end position="64"/>
    </location>
</feature>
<dbReference type="GeneID" id="93351306"/>
<evidence type="ECO:0000313" key="3">
    <source>
        <dbReference type="EMBL" id="STZ66831.1"/>
    </source>
</evidence>
<dbReference type="AlphaFoldDB" id="A0A378TVK7"/>
<dbReference type="GO" id="GO:0006508">
    <property type="term" value="P:proteolysis"/>
    <property type="evidence" value="ECO:0007669"/>
    <property type="project" value="UniProtKB-KW"/>
</dbReference>
<feature type="transmembrane region" description="Helical" evidence="1">
    <location>
        <begin position="193"/>
        <end position="210"/>
    </location>
</feature>
<dbReference type="Proteomes" id="UP000254927">
    <property type="component" value="Unassembled WGS sequence"/>
</dbReference>
<sequence length="238" mass="26783">MNKTNQSVLFVCYLFWINLLPMLIASFSITNKQAGSISPNSALYQPPVFAAAACIILLPLYWSYRSGRHTHTYFANRNLIPMRKKVVWSATYLGLLFLIGTYGHPVLEWMFGIPPQELENQRAIIEWVRSLPSILVLADVVLVAPLAEEWLFRGILLNIFGDTLQTFAGRFTAAALSALIFGFMHSFYDWPALAIYGAMGAVLCTVYLHLRDIRWSIAVHMANNAVAISSIYYGLNLN</sequence>
<protein>
    <submittedName>
        <fullName evidence="3">CAAX amino terminal protease self- immunity</fullName>
    </submittedName>
</protein>
<feature type="transmembrane region" description="Helical" evidence="1">
    <location>
        <begin position="217"/>
        <end position="235"/>
    </location>
</feature>
<organism evidence="3 4">
    <name type="scientific">Neisseria elongata</name>
    <dbReference type="NCBI Taxonomy" id="495"/>
    <lineage>
        <taxon>Bacteria</taxon>
        <taxon>Pseudomonadati</taxon>
        <taxon>Pseudomonadota</taxon>
        <taxon>Betaproteobacteria</taxon>
        <taxon>Neisseriales</taxon>
        <taxon>Neisseriaceae</taxon>
        <taxon>Neisseria</taxon>
    </lineage>
</organism>
<accession>A0A378TVK7</accession>
<reference evidence="3 4" key="1">
    <citation type="submission" date="2018-06" db="EMBL/GenBank/DDBJ databases">
        <authorList>
            <consortium name="Pathogen Informatics"/>
            <person name="Doyle S."/>
        </authorList>
    </citation>
    <scope>NUCLEOTIDE SEQUENCE [LARGE SCALE GENOMIC DNA]</scope>
    <source>
        <strain evidence="3 4">NCTC10660</strain>
    </source>
</reference>
<keyword evidence="3" id="KW-0378">Hydrolase</keyword>
<keyword evidence="1" id="KW-1133">Transmembrane helix</keyword>
<dbReference type="PANTHER" id="PTHR36435:SF1">
    <property type="entry name" value="CAAX AMINO TERMINAL PROTEASE FAMILY PROTEIN"/>
    <property type="match status" value="1"/>
</dbReference>
<feature type="transmembrane region" description="Helical" evidence="1">
    <location>
        <begin position="167"/>
        <end position="187"/>
    </location>
</feature>
<dbReference type="EMBL" id="UGQW01000002">
    <property type="protein sequence ID" value="STZ66831.1"/>
    <property type="molecule type" value="Genomic_DNA"/>
</dbReference>
<feature type="domain" description="CAAX prenyl protease 2/Lysostaphin resistance protein A-like" evidence="2">
    <location>
        <begin position="133"/>
        <end position="226"/>
    </location>
</feature>
<keyword evidence="1" id="KW-0812">Transmembrane</keyword>
<dbReference type="GO" id="GO:0004175">
    <property type="term" value="F:endopeptidase activity"/>
    <property type="evidence" value="ECO:0007669"/>
    <property type="project" value="UniProtKB-ARBA"/>
</dbReference>
<dbReference type="Pfam" id="PF02517">
    <property type="entry name" value="Rce1-like"/>
    <property type="match status" value="1"/>
</dbReference>
<dbReference type="PANTHER" id="PTHR36435">
    <property type="entry name" value="SLR1288 PROTEIN"/>
    <property type="match status" value="1"/>
</dbReference>
<evidence type="ECO:0000313" key="4">
    <source>
        <dbReference type="Proteomes" id="UP000254927"/>
    </source>
</evidence>
<name>A0A378TVK7_NEIEL</name>
<feature type="transmembrane region" description="Helical" evidence="1">
    <location>
        <begin position="7"/>
        <end position="30"/>
    </location>
</feature>
<keyword evidence="1" id="KW-0472">Membrane</keyword>
<dbReference type="InterPro" id="IPR003675">
    <property type="entry name" value="Rce1/LyrA-like_dom"/>
</dbReference>
<gene>
    <name evidence="3" type="ORF">NCTC10660_00293</name>
</gene>
<feature type="transmembrane region" description="Helical" evidence="1">
    <location>
        <begin position="85"/>
        <end position="107"/>
    </location>
</feature>
<proteinExistence type="predicted"/>
<dbReference type="InterPro" id="IPR052710">
    <property type="entry name" value="CAAX_protease"/>
</dbReference>
<evidence type="ECO:0000259" key="2">
    <source>
        <dbReference type="Pfam" id="PF02517"/>
    </source>
</evidence>